<gene>
    <name evidence="3 4 5" type="primary">LOC110989858</name>
</gene>
<evidence type="ECO:0000256" key="1">
    <source>
        <dbReference type="SAM" id="MobiDB-lite"/>
    </source>
</evidence>
<organism evidence="2 4">
    <name type="scientific">Acanthaster planci</name>
    <name type="common">Crown-of-thorns starfish</name>
    <dbReference type="NCBI Taxonomy" id="133434"/>
    <lineage>
        <taxon>Eukaryota</taxon>
        <taxon>Metazoa</taxon>
        <taxon>Echinodermata</taxon>
        <taxon>Eleutherozoa</taxon>
        <taxon>Asterozoa</taxon>
        <taxon>Asteroidea</taxon>
        <taxon>Valvatacea</taxon>
        <taxon>Valvatida</taxon>
        <taxon>Acanthasteridae</taxon>
        <taxon>Acanthaster</taxon>
    </lineage>
</organism>
<evidence type="ECO:0000313" key="2">
    <source>
        <dbReference type="Proteomes" id="UP000694845"/>
    </source>
</evidence>
<dbReference type="KEGG" id="aplc:110989858"/>
<proteinExistence type="predicted"/>
<accession>A0A8B8A2W8</accession>
<dbReference type="OMA" id="NINFRPA"/>
<reference evidence="3 4" key="1">
    <citation type="submission" date="2025-04" db="UniProtKB">
        <authorList>
            <consortium name="RefSeq"/>
        </authorList>
    </citation>
    <scope>IDENTIFICATION</scope>
</reference>
<feature type="compositionally biased region" description="Polar residues" evidence="1">
    <location>
        <begin position="175"/>
        <end position="199"/>
    </location>
</feature>
<name>A0A8B8A2W8_ACAPL</name>
<feature type="region of interest" description="Disordered" evidence="1">
    <location>
        <begin position="82"/>
        <end position="141"/>
    </location>
</feature>
<protein>
    <submittedName>
        <fullName evidence="3 4">Uncharacterized protein LOC110989858 isoform X1</fullName>
    </submittedName>
</protein>
<dbReference type="AlphaFoldDB" id="A0A8B8A2W8"/>
<evidence type="ECO:0000313" key="3">
    <source>
        <dbReference type="RefSeq" id="XP_022110225.1"/>
    </source>
</evidence>
<dbReference type="RefSeq" id="XP_022110227.1">
    <property type="nucleotide sequence ID" value="XM_022254535.1"/>
</dbReference>
<dbReference type="OrthoDB" id="10497645at2759"/>
<evidence type="ECO:0000313" key="4">
    <source>
        <dbReference type="RefSeq" id="XP_022110226.1"/>
    </source>
</evidence>
<keyword evidence="2" id="KW-1185">Reference proteome</keyword>
<dbReference type="RefSeq" id="XP_022110225.1">
    <property type="nucleotide sequence ID" value="XM_022254533.1"/>
</dbReference>
<feature type="region of interest" description="Disordered" evidence="1">
    <location>
        <begin position="175"/>
        <end position="207"/>
    </location>
</feature>
<dbReference type="GeneID" id="110989858"/>
<evidence type="ECO:0000313" key="5">
    <source>
        <dbReference type="RefSeq" id="XP_022110227.1"/>
    </source>
</evidence>
<dbReference type="RefSeq" id="XP_022110226.1">
    <property type="nucleotide sequence ID" value="XM_022254534.1"/>
</dbReference>
<dbReference type="Proteomes" id="UP000694845">
    <property type="component" value="Unplaced"/>
</dbReference>
<feature type="compositionally biased region" description="Polar residues" evidence="1">
    <location>
        <begin position="123"/>
        <end position="132"/>
    </location>
</feature>
<feature type="compositionally biased region" description="Basic and acidic residues" evidence="1">
    <location>
        <begin position="110"/>
        <end position="121"/>
    </location>
</feature>
<sequence length="354" mass="41406">MIGIRYSYICYLLYAPSWTKRECSFPGNGDSFASDCASQPRWFHKIRSPHYQQNQHSRTNMALFNCQVVMALAKLLELRPDEDDFEPANTPPPPSQATSCSGRRPLSSKSSERNRTPKIRDLNISNRGFQQKNSHRCQKRRRLTYKAKISLSQLLKHRSDEDDFEQENVRFRYTQQRHPGAHSNQPQPSKEYNQTNRSLGKQKEGQPRLKLIQRLKKLSAHHENIQFLSDQWFLDYIEDLCRRRGHCPCGQKRLRYYYHIQNRRTERRMHVGSTCILYFRKRYEKTIPIAESDNNVESGFALGSDSQAGQRCEFVTPLAAPENSSTGGVNKIPHKDRGKKIILSKSKRSWIRLF</sequence>